<name>S3IPV3_9ENTR</name>
<dbReference type="HOGENOM" id="CLU_2231755_0_0_6"/>
<comment type="caution">
    <text evidence="1">The sequence shown here is derived from an EMBL/GenBank/DDBJ whole genome shotgun (WGS) entry which is preliminary data.</text>
</comment>
<accession>S3IPV3</accession>
<dbReference type="STRING" id="566551.HMPREF0201_02998"/>
<gene>
    <name evidence="1" type="ORF">HMPREF0201_02998</name>
</gene>
<organism evidence="1 2">
    <name type="scientific">Cedecea davisae DSM 4568</name>
    <dbReference type="NCBI Taxonomy" id="566551"/>
    <lineage>
        <taxon>Bacteria</taxon>
        <taxon>Pseudomonadati</taxon>
        <taxon>Pseudomonadota</taxon>
        <taxon>Gammaproteobacteria</taxon>
        <taxon>Enterobacterales</taxon>
        <taxon>Enterobacteriaceae</taxon>
        <taxon>Cedecea</taxon>
    </lineage>
</organism>
<sequence>MIQLVQRHADMGKAGFQVAQQRLSGVGGHYRAAGAVEEADAKALLQPAHGMAQRRGGNPQFSGRQAKAFAAADSEKNVQIGELAAYRNRHKSGLNHQGFVEINST</sequence>
<dbReference type="Proteomes" id="UP000014585">
    <property type="component" value="Unassembled WGS sequence"/>
</dbReference>
<proteinExistence type="predicted"/>
<reference evidence="1 2" key="1">
    <citation type="submission" date="2013-04" db="EMBL/GenBank/DDBJ databases">
        <authorList>
            <person name="Weinstock G."/>
            <person name="Sodergren E."/>
            <person name="Lobos E.A."/>
            <person name="Fulton L."/>
            <person name="Fulton R."/>
            <person name="Courtney L."/>
            <person name="Fronick C."/>
            <person name="O'Laughlin M."/>
            <person name="Godfrey J."/>
            <person name="Wilson R.M."/>
            <person name="Miner T."/>
            <person name="Farmer C."/>
            <person name="Delehaunty K."/>
            <person name="Cordes M."/>
            <person name="Minx P."/>
            <person name="Tomlinson C."/>
            <person name="Chen J."/>
            <person name="Wollam A."/>
            <person name="Pepin K.H."/>
            <person name="Palsikar V.B."/>
            <person name="Zhang X."/>
            <person name="Suruliraj S."/>
            <person name="Perna N.T."/>
            <person name="Plunkett G."/>
            <person name="Warren W."/>
            <person name="Mitreva M."/>
            <person name="Mardis E.R."/>
            <person name="Wilson R.K."/>
        </authorList>
    </citation>
    <scope>NUCLEOTIDE SEQUENCE [LARGE SCALE GENOMIC DNA]</scope>
    <source>
        <strain evidence="1 2">DSM 4568</strain>
    </source>
</reference>
<dbReference type="AntiFam" id="ANF00169">
    <property type="entry name" value="Shadow ORF (opposite dgdR)"/>
</dbReference>
<evidence type="ECO:0000313" key="2">
    <source>
        <dbReference type="Proteomes" id="UP000014585"/>
    </source>
</evidence>
<protein>
    <submittedName>
        <fullName evidence="1">Uncharacterized protein</fullName>
    </submittedName>
</protein>
<dbReference type="AlphaFoldDB" id="S3IPV3"/>
<dbReference type="EMBL" id="ATDT01000026">
    <property type="protein sequence ID" value="EPF15823.1"/>
    <property type="molecule type" value="Genomic_DNA"/>
</dbReference>
<evidence type="ECO:0000313" key="1">
    <source>
        <dbReference type="EMBL" id="EPF15823.1"/>
    </source>
</evidence>